<evidence type="ECO:0000313" key="3">
    <source>
        <dbReference type="Proteomes" id="UP000657931"/>
    </source>
</evidence>
<dbReference type="InterPro" id="IPR012873">
    <property type="entry name" value="DUF1672"/>
</dbReference>
<sequence length="314" mass="35558">MRKLTKILLCSIGITMMLGGCSDMNDTDKNGNDNEKVKETGASPSDNGLVSILDYNGEGYALPYGKKTGEIAEENREQIVEATITFFQEKYKTEVVVHNVVGAKDGATVFVESAGEPHFYTYAVVPVNESEKQVMTKQIWADEYQVQNAIQGGLYHMIFNQEFGQLDDYFTTLAKEEQITGKNEEALQKMGGHGFMTPYYFISTDANDAAIKPVYDLYLQNPDSNIETLRNAYEESLFDKENFQINIQLFMKEKQAEPSEEIFTQVTTDLEEMNNIPKGTYSFYLNDHFIHEESGEGAKDNSLKRAFPDYIIKD</sequence>
<reference evidence="2 3" key="1">
    <citation type="submission" date="2020-08" db="EMBL/GenBank/DDBJ databases">
        <title>A Genomic Blueprint of the Chicken Gut Microbiome.</title>
        <authorList>
            <person name="Gilroy R."/>
            <person name="Ravi A."/>
            <person name="Getino M."/>
            <person name="Pursley I."/>
            <person name="Horton D.L."/>
            <person name="Alikhan N.-F."/>
            <person name="Baker D."/>
            <person name="Gharbi K."/>
            <person name="Hall N."/>
            <person name="Watson M."/>
            <person name="Adriaenssens E.M."/>
            <person name="Foster-Nyarko E."/>
            <person name="Jarju S."/>
            <person name="Secka A."/>
            <person name="Antonio M."/>
            <person name="Oren A."/>
            <person name="Chaudhuri R."/>
            <person name="La Ragione R.M."/>
            <person name="Hildebrand F."/>
            <person name="Pallen M.J."/>
        </authorList>
    </citation>
    <scope>NUCLEOTIDE SEQUENCE [LARGE SCALE GENOMIC DNA]</scope>
    <source>
        <strain evidence="2 3">Sa5YUA1</strain>
    </source>
</reference>
<feature type="compositionally biased region" description="Basic and acidic residues" evidence="1">
    <location>
        <begin position="26"/>
        <end position="39"/>
    </location>
</feature>
<dbReference type="Pfam" id="PF07901">
    <property type="entry name" value="DUF1672"/>
    <property type="match status" value="1"/>
</dbReference>
<dbReference type="RefSeq" id="WP_191817326.1">
    <property type="nucleotide sequence ID" value="NZ_JACSQT010000023.1"/>
</dbReference>
<evidence type="ECO:0000256" key="1">
    <source>
        <dbReference type="SAM" id="MobiDB-lite"/>
    </source>
</evidence>
<gene>
    <name evidence="2" type="ORF">H9655_21755</name>
</gene>
<accession>A0ABR8QW67</accession>
<keyword evidence="3" id="KW-1185">Reference proteome</keyword>
<dbReference type="PROSITE" id="PS51257">
    <property type="entry name" value="PROKAR_LIPOPROTEIN"/>
    <property type="match status" value="1"/>
</dbReference>
<proteinExistence type="predicted"/>
<dbReference type="EMBL" id="JACSQT010000023">
    <property type="protein sequence ID" value="MBD7939672.1"/>
    <property type="molecule type" value="Genomic_DNA"/>
</dbReference>
<dbReference type="Proteomes" id="UP000657931">
    <property type="component" value="Unassembled WGS sequence"/>
</dbReference>
<protein>
    <submittedName>
        <fullName evidence="2">DUF1672 family protein</fullName>
    </submittedName>
</protein>
<name>A0ABR8QW67_9BACI</name>
<comment type="caution">
    <text evidence="2">The sequence shown here is derived from an EMBL/GenBank/DDBJ whole genome shotgun (WGS) entry which is preliminary data.</text>
</comment>
<feature type="region of interest" description="Disordered" evidence="1">
    <location>
        <begin position="23"/>
        <end position="45"/>
    </location>
</feature>
<evidence type="ECO:0000313" key="2">
    <source>
        <dbReference type="EMBL" id="MBD7939672.1"/>
    </source>
</evidence>
<organism evidence="2 3">
    <name type="scientific">Cytobacillus stercorigallinarum</name>
    <dbReference type="NCBI Taxonomy" id="2762240"/>
    <lineage>
        <taxon>Bacteria</taxon>
        <taxon>Bacillati</taxon>
        <taxon>Bacillota</taxon>
        <taxon>Bacilli</taxon>
        <taxon>Bacillales</taxon>
        <taxon>Bacillaceae</taxon>
        <taxon>Cytobacillus</taxon>
    </lineage>
</organism>